<comment type="caution">
    <text evidence="1">The sequence shown here is derived from an EMBL/GenBank/DDBJ whole genome shotgun (WGS) entry which is preliminary data.</text>
</comment>
<organism evidence="1">
    <name type="scientific">marine sediment metagenome</name>
    <dbReference type="NCBI Taxonomy" id="412755"/>
    <lineage>
        <taxon>unclassified sequences</taxon>
        <taxon>metagenomes</taxon>
        <taxon>ecological metagenomes</taxon>
    </lineage>
</organism>
<dbReference type="AlphaFoldDB" id="X0VUS8"/>
<protein>
    <submittedName>
        <fullName evidence="1">Uncharacterized protein</fullName>
    </submittedName>
</protein>
<dbReference type="EMBL" id="BARS01035047">
    <property type="protein sequence ID" value="GAG14892.1"/>
    <property type="molecule type" value="Genomic_DNA"/>
</dbReference>
<reference evidence="1" key="1">
    <citation type="journal article" date="2014" name="Front. Microbiol.">
        <title>High frequency of phylogenetically diverse reductive dehalogenase-homologous genes in deep subseafloor sedimentary metagenomes.</title>
        <authorList>
            <person name="Kawai M."/>
            <person name="Futagami T."/>
            <person name="Toyoda A."/>
            <person name="Takaki Y."/>
            <person name="Nishi S."/>
            <person name="Hori S."/>
            <person name="Arai W."/>
            <person name="Tsubouchi T."/>
            <person name="Morono Y."/>
            <person name="Uchiyama I."/>
            <person name="Ito T."/>
            <person name="Fujiyama A."/>
            <person name="Inagaki F."/>
            <person name="Takami H."/>
        </authorList>
    </citation>
    <scope>NUCLEOTIDE SEQUENCE</scope>
    <source>
        <strain evidence="1">Expedition CK06-06</strain>
    </source>
</reference>
<evidence type="ECO:0000313" key="1">
    <source>
        <dbReference type="EMBL" id="GAG14892.1"/>
    </source>
</evidence>
<gene>
    <name evidence="1" type="ORF">S01H1_54059</name>
</gene>
<accession>X0VUS8</accession>
<proteinExistence type="predicted"/>
<name>X0VUS8_9ZZZZ</name>
<sequence length="174" mass="20097">MKKNMIKIRGHHIRHLHELASNPEFSESIALQEGHITPDDYSYLSHAYQLLIDLIVKPDLQVELIDGGLDELCKYCPRRRESCVIDPTRDYSKDYHTFESQNGTIVVMDGRNVNIDADRKEIEKYGMKVGDVVPASGFITRINLKRSLLNGLNIYGPKVYTSLFKKLDLKFWKE</sequence>